<dbReference type="Proteomes" id="UP000719942">
    <property type="component" value="Unassembled WGS sequence"/>
</dbReference>
<reference evidence="3 4" key="1">
    <citation type="submission" date="2021-03" db="EMBL/GenBank/DDBJ databases">
        <title>Caproiciproducens sp. nov. isolated from feces of cow.</title>
        <authorList>
            <person name="Choi J.-Y."/>
        </authorList>
    </citation>
    <scope>NUCLEOTIDE SEQUENCE [LARGE SCALE GENOMIC DNA]</scope>
    <source>
        <strain evidence="3 4">AGMB10547</strain>
    </source>
</reference>
<dbReference type="Gene3D" id="1.10.10.2830">
    <property type="match status" value="1"/>
</dbReference>
<evidence type="ECO:0000313" key="4">
    <source>
        <dbReference type="Proteomes" id="UP000719942"/>
    </source>
</evidence>
<proteinExistence type="predicted"/>
<name>A0ABS7DPF5_9FIRM</name>
<feature type="region of interest" description="Disordered" evidence="1">
    <location>
        <begin position="261"/>
        <end position="281"/>
    </location>
</feature>
<dbReference type="SUPFAM" id="SSF109709">
    <property type="entry name" value="KorB DNA-binding domain-like"/>
    <property type="match status" value="1"/>
</dbReference>
<comment type="caution">
    <text evidence="3">The sequence shown here is derived from an EMBL/GenBank/DDBJ whole genome shotgun (WGS) entry which is preliminary data.</text>
</comment>
<keyword evidence="4" id="KW-1185">Reference proteome</keyword>
<dbReference type="Pfam" id="PF02195">
    <property type="entry name" value="ParB_N"/>
    <property type="match status" value="1"/>
</dbReference>
<gene>
    <name evidence="3" type="ORF">J5W02_10220</name>
</gene>
<feature type="domain" description="ParB-like N-terminal" evidence="2">
    <location>
        <begin position="30"/>
        <end position="123"/>
    </location>
</feature>
<evidence type="ECO:0000259" key="2">
    <source>
        <dbReference type="SMART" id="SM00470"/>
    </source>
</evidence>
<dbReference type="PANTHER" id="PTHR33375">
    <property type="entry name" value="CHROMOSOME-PARTITIONING PROTEIN PARB-RELATED"/>
    <property type="match status" value="1"/>
</dbReference>
<dbReference type="InterPro" id="IPR003115">
    <property type="entry name" value="ParB_N"/>
</dbReference>
<evidence type="ECO:0000256" key="1">
    <source>
        <dbReference type="SAM" id="MobiDB-lite"/>
    </source>
</evidence>
<accession>A0ABS7DPF5</accession>
<evidence type="ECO:0000313" key="3">
    <source>
        <dbReference type="EMBL" id="MBW7573187.1"/>
    </source>
</evidence>
<dbReference type="SUPFAM" id="SSF110849">
    <property type="entry name" value="ParB/Sulfiredoxin"/>
    <property type="match status" value="1"/>
</dbReference>
<sequence>MGKINVGNITAGLNKVKSLTEALSKVSHHEMIPVEYIEPADNNPFAENDTDESRYELAMSIQANGLLEPLVLNKKSDTCYKLVAGEHRFTAIRQYLPEFKNISSMVFEGISDDEAQLKLYEANRQREYTSEQKFKRYRELELLLTRMKESGSYHGPIQKGLAELLGVSTRQIRKYKGILQNLSEEDQQQVMKGELSVDTAYQIVQSQKEERQMSVIDSMNEYLCEDHLDKVVANTTGPVREENNSAAGAFLFADKQSISSQSNTPTEMATKNTKSGSASGFSDSYWKSKIEFAIKRHYDAERIFQFYTFQVPTIAEAIKEILKPSCGYSGGSVMFPDGVHGDCTCRSSHMDIEYNRKHLQLTYSQVDGYVREMIRSGKLLTKEEESKLIRKRLKLNDTSKQSMDEKID</sequence>
<dbReference type="InterPro" id="IPR050336">
    <property type="entry name" value="Chromosome_partition/occlusion"/>
</dbReference>
<dbReference type="RefSeq" id="WP_219965578.1">
    <property type="nucleotide sequence ID" value="NZ_JAGFNZ010000003.1"/>
</dbReference>
<dbReference type="SMART" id="SM00470">
    <property type="entry name" value="ParB"/>
    <property type="match status" value="1"/>
</dbReference>
<organism evidence="3 4">
    <name type="scientific">Caproiciproducens faecalis</name>
    <dbReference type="NCBI Taxonomy" id="2820301"/>
    <lineage>
        <taxon>Bacteria</taxon>
        <taxon>Bacillati</taxon>
        <taxon>Bacillota</taxon>
        <taxon>Clostridia</taxon>
        <taxon>Eubacteriales</taxon>
        <taxon>Acutalibacteraceae</taxon>
        <taxon>Caproiciproducens</taxon>
    </lineage>
</organism>
<protein>
    <submittedName>
        <fullName evidence="3">ParB N-terminal domain-containing protein</fullName>
    </submittedName>
</protein>
<dbReference type="EMBL" id="JAGFNZ010000003">
    <property type="protein sequence ID" value="MBW7573187.1"/>
    <property type="molecule type" value="Genomic_DNA"/>
</dbReference>
<dbReference type="InterPro" id="IPR036086">
    <property type="entry name" value="ParB/Sulfiredoxin_sf"/>
</dbReference>
<dbReference type="PANTHER" id="PTHR33375:SF1">
    <property type="entry name" value="CHROMOSOME-PARTITIONING PROTEIN PARB-RELATED"/>
    <property type="match status" value="1"/>
</dbReference>
<dbReference type="Gene3D" id="3.90.1530.30">
    <property type="match status" value="1"/>
</dbReference>